<dbReference type="EMBL" id="GL379790">
    <property type="protein sequence ID" value="EGT49605.1"/>
    <property type="molecule type" value="Genomic_DNA"/>
</dbReference>
<keyword evidence="3" id="KW-1185">Reference proteome</keyword>
<dbReference type="HOGENOM" id="CLU_2160613_0_0_1"/>
<sequence length="111" mass="12739">MSSEYPYPSLRCILEYLEANKRASTKAVIIPIGTTSELLISSVRDEEIKLESISPGTIQSTIYADLTHPDVMWLYSCRIQEYFGESFIETIFFVFMIIFTLGAIFLAFYEL</sequence>
<dbReference type="AlphaFoldDB" id="G0MDN6"/>
<keyword evidence="1" id="KW-1133">Transmembrane helix</keyword>
<evidence type="ECO:0000313" key="3">
    <source>
        <dbReference type="Proteomes" id="UP000008068"/>
    </source>
</evidence>
<evidence type="ECO:0000313" key="2">
    <source>
        <dbReference type="EMBL" id="EGT49605.1"/>
    </source>
</evidence>
<proteinExistence type="predicted"/>
<protein>
    <submittedName>
        <fullName evidence="2">Uncharacterized protein</fullName>
    </submittedName>
</protein>
<gene>
    <name evidence="2" type="ORF">CAEBREN_17389</name>
</gene>
<organism evidence="3">
    <name type="scientific">Caenorhabditis brenneri</name>
    <name type="common">Nematode worm</name>
    <dbReference type="NCBI Taxonomy" id="135651"/>
    <lineage>
        <taxon>Eukaryota</taxon>
        <taxon>Metazoa</taxon>
        <taxon>Ecdysozoa</taxon>
        <taxon>Nematoda</taxon>
        <taxon>Chromadorea</taxon>
        <taxon>Rhabditida</taxon>
        <taxon>Rhabditina</taxon>
        <taxon>Rhabditomorpha</taxon>
        <taxon>Rhabditoidea</taxon>
        <taxon>Rhabditidae</taxon>
        <taxon>Peloderinae</taxon>
        <taxon>Caenorhabditis</taxon>
    </lineage>
</organism>
<feature type="transmembrane region" description="Helical" evidence="1">
    <location>
        <begin position="87"/>
        <end position="109"/>
    </location>
</feature>
<dbReference type="Proteomes" id="UP000008068">
    <property type="component" value="Unassembled WGS sequence"/>
</dbReference>
<keyword evidence="1" id="KW-0812">Transmembrane</keyword>
<keyword evidence="1" id="KW-0472">Membrane</keyword>
<reference evidence="3" key="1">
    <citation type="submission" date="2011-07" db="EMBL/GenBank/DDBJ databases">
        <authorList>
            <consortium name="Caenorhabditis brenneri Sequencing and Analysis Consortium"/>
            <person name="Wilson R.K."/>
        </authorList>
    </citation>
    <scope>NUCLEOTIDE SEQUENCE [LARGE SCALE GENOMIC DNA]</scope>
    <source>
        <strain evidence="3">PB2801</strain>
    </source>
</reference>
<name>G0MDN6_CAEBE</name>
<dbReference type="InParanoid" id="G0MDN6"/>
<accession>G0MDN6</accession>
<evidence type="ECO:0000256" key="1">
    <source>
        <dbReference type="SAM" id="Phobius"/>
    </source>
</evidence>